<dbReference type="InterPro" id="IPR013325">
    <property type="entry name" value="RNA_pol_sigma_r2"/>
</dbReference>
<evidence type="ECO:0000313" key="9">
    <source>
        <dbReference type="Proteomes" id="UP000580474"/>
    </source>
</evidence>
<dbReference type="InterPro" id="IPR007627">
    <property type="entry name" value="RNA_pol_sigma70_r2"/>
</dbReference>
<dbReference type="NCBIfam" id="TIGR02937">
    <property type="entry name" value="sigma70-ECF"/>
    <property type="match status" value="1"/>
</dbReference>
<dbReference type="InterPro" id="IPR014284">
    <property type="entry name" value="RNA_pol_sigma-70_dom"/>
</dbReference>
<reference evidence="8 9" key="1">
    <citation type="submission" date="2020-08" db="EMBL/GenBank/DDBJ databases">
        <title>Sequencing the genomes of 1000 actinobacteria strains.</title>
        <authorList>
            <person name="Klenk H.-P."/>
        </authorList>
    </citation>
    <scope>NUCLEOTIDE SEQUENCE [LARGE SCALE GENOMIC DNA]</scope>
    <source>
        <strain evidence="8 9">DSM 45582</strain>
    </source>
</reference>
<dbReference type="GO" id="GO:0016987">
    <property type="term" value="F:sigma factor activity"/>
    <property type="evidence" value="ECO:0007669"/>
    <property type="project" value="UniProtKB-KW"/>
</dbReference>
<keyword evidence="5" id="KW-0804">Transcription</keyword>
<feature type="domain" description="RNA polymerase sigma-70 region 2" evidence="6">
    <location>
        <begin position="26"/>
        <end position="93"/>
    </location>
</feature>
<dbReference type="Proteomes" id="UP000580474">
    <property type="component" value="Unassembled WGS sequence"/>
</dbReference>
<evidence type="ECO:0000256" key="5">
    <source>
        <dbReference type="ARBA" id="ARBA00023163"/>
    </source>
</evidence>
<dbReference type="Pfam" id="PF08281">
    <property type="entry name" value="Sigma70_r4_2"/>
    <property type="match status" value="1"/>
</dbReference>
<dbReference type="Gene3D" id="1.10.1740.10">
    <property type="match status" value="1"/>
</dbReference>
<dbReference type="PANTHER" id="PTHR43133">
    <property type="entry name" value="RNA POLYMERASE ECF-TYPE SIGMA FACTO"/>
    <property type="match status" value="1"/>
</dbReference>
<feature type="domain" description="RNA polymerase sigma factor 70 region 4 type 2" evidence="7">
    <location>
        <begin position="128"/>
        <end position="179"/>
    </location>
</feature>
<organism evidence="8 9">
    <name type="scientific">Saccharopolyspora gloriosae</name>
    <dbReference type="NCBI Taxonomy" id="455344"/>
    <lineage>
        <taxon>Bacteria</taxon>
        <taxon>Bacillati</taxon>
        <taxon>Actinomycetota</taxon>
        <taxon>Actinomycetes</taxon>
        <taxon>Pseudonocardiales</taxon>
        <taxon>Pseudonocardiaceae</taxon>
        <taxon>Saccharopolyspora</taxon>
    </lineage>
</organism>
<dbReference type="AlphaFoldDB" id="A0A840N833"/>
<dbReference type="SUPFAM" id="SSF88946">
    <property type="entry name" value="Sigma2 domain of RNA polymerase sigma factors"/>
    <property type="match status" value="1"/>
</dbReference>
<proteinExistence type="inferred from homology"/>
<dbReference type="InterPro" id="IPR036388">
    <property type="entry name" value="WH-like_DNA-bd_sf"/>
</dbReference>
<comment type="caution">
    <text evidence="8">The sequence shown here is derived from an EMBL/GenBank/DDBJ whole genome shotgun (WGS) entry which is preliminary data.</text>
</comment>
<dbReference type="RefSeq" id="WP_343071270.1">
    <property type="nucleotide sequence ID" value="NZ_JACHIV010000001.1"/>
</dbReference>
<dbReference type="InterPro" id="IPR039425">
    <property type="entry name" value="RNA_pol_sigma-70-like"/>
</dbReference>
<dbReference type="InterPro" id="IPR013249">
    <property type="entry name" value="RNA_pol_sigma70_r4_t2"/>
</dbReference>
<gene>
    <name evidence="8" type="ORF">BJ969_001384</name>
</gene>
<dbReference type="InterPro" id="IPR013324">
    <property type="entry name" value="RNA_pol_sigma_r3/r4-like"/>
</dbReference>
<dbReference type="EMBL" id="JACHIV010000001">
    <property type="protein sequence ID" value="MBB5068296.1"/>
    <property type="molecule type" value="Genomic_DNA"/>
</dbReference>
<dbReference type="Pfam" id="PF04542">
    <property type="entry name" value="Sigma70_r2"/>
    <property type="match status" value="1"/>
</dbReference>
<keyword evidence="4" id="KW-0238">DNA-binding</keyword>
<dbReference type="Gene3D" id="1.10.10.10">
    <property type="entry name" value="Winged helix-like DNA-binding domain superfamily/Winged helix DNA-binding domain"/>
    <property type="match status" value="1"/>
</dbReference>
<dbReference type="CDD" id="cd06171">
    <property type="entry name" value="Sigma70_r4"/>
    <property type="match status" value="1"/>
</dbReference>
<keyword evidence="9" id="KW-1185">Reference proteome</keyword>
<protein>
    <submittedName>
        <fullName evidence="8">RNA polymerase sigma-70 factor (ECF subfamily)</fullName>
    </submittedName>
</protein>
<dbReference type="PANTHER" id="PTHR43133:SF8">
    <property type="entry name" value="RNA POLYMERASE SIGMA FACTOR HI_1459-RELATED"/>
    <property type="match status" value="1"/>
</dbReference>
<evidence type="ECO:0000256" key="3">
    <source>
        <dbReference type="ARBA" id="ARBA00023082"/>
    </source>
</evidence>
<evidence type="ECO:0000259" key="7">
    <source>
        <dbReference type="Pfam" id="PF08281"/>
    </source>
</evidence>
<sequence length="189" mass="21333">MTERADSDANLMAAAQRGDGVAFDELVRRHTRSMYRVAYRILNDQAEAEDAVQDAWVSAWRSLSRFRGDSAPTTWLYRVVTNAALGQVRRRKNTVAMDISDESMSHLVSDHDSGNPEGHAVRAEEADLVHRAIATLEPSQRVPLVLREFEGMSYEQIAEVLEVNVTALRSRLHRARLALLSRLKEMHHG</sequence>
<dbReference type="GO" id="GO:0003677">
    <property type="term" value="F:DNA binding"/>
    <property type="evidence" value="ECO:0007669"/>
    <property type="project" value="UniProtKB-KW"/>
</dbReference>
<evidence type="ECO:0000256" key="4">
    <source>
        <dbReference type="ARBA" id="ARBA00023125"/>
    </source>
</evidence>
<evidence type="ECO:0000313" key="8">
    <source>
        <dbReference type="EMBL" id="MBB5068296.1"/>
    </source>
</evidence>
<evidence type="ECO:0000259" key="6">
    <source>
        <dbReference type="Pfam" id="PF04542"/>
    </source>
</evidence>
<keyword evidence="3" id="KW-0731">Sigma factor</keyword>
<keyword evidence="2" id="KW-0805">Transcription regulation</keyword>
<dbReference type="SUPFAM" id="SSF88659">
    <property type="entry name" value="Sigma3 and sigma4 domains of RNA polymerase sigma factors"/>
    <property type="match status" value="1"/>
</dbReference>
<comment type="similarity">
    <text evidence="1">Belongs to the sigma-70 factor family. ECF subfamily.</text>
</comment>
<evidence type="ECO:0000256" key="2">
    <source>
        <dbReference type="ARBA" id="ARBA00023015"/>
    </source>
</evidence>
<dbReference type="GO" id="GO:0006352">
    <property type="term" value="P:DNA-templated transcription initiation"/>
    <property type="evidence" value="ECO:0007669"/>
    <property type="project" value="InterPro"/>
</dbReference>
<accession>A0A840N833</accession>
<evidence type="ECO:0000256" key="1">
    <source>
        <dbReference type="ARBA" id="ARBA00010641"/>
    </source>
</evidence>
<name>A0A840N833_9PSEU</name>